<dbReference type="OrthoDB" id="1938246at2759"/>
<dbReference type="EMBL" id="JAAIUW010000007">
    <property type="protein sequence ID" value="KAF7824259.1"/>
    <property type="molecule type" value="Genomic_DNA"/>
</dbReference>
<sequence>MYEANVIREHIICYFQDCFQNNPTSDFPILVHSSRIENSHHPHLEATPTPKEIKKALWDLKPFKAAGIDGFQPGFFQRCWGFLEKRFDRDSINAVKHVLDDFLHSSGLSVNNSKSSIWFAPSTPEAEKRLVMRRFSFKVETKPGTYLGHSLGIGNKISDFKPIIDKLVGKMDFWNSKFLSKAGRATLLNSVGSPLLAYYLQNLKLPVSVYNSIKRIQRNFFWKSGNKQSIRKINWETICKPKWLGGLGIGRVKERNHALLAKLSWRVSNENQQVWAKLMKIYNQESKTNGSAVGKGIKWGLSLLELGLHSVIYSGKDTSIWKDTWVGSTPIRQLICGPLNLHEDNLSVNNFADDLVLASCGRNTYIKSVEFSHLAKDVSPFPSKGHIWVKWTAPSEGWWKLNTDGACARNPSKMAAAGVFRDSNGNWIQGGRRIKSDAFYIQKEDRIVISNVPREPFYRTRIASTASNELQYKKKERKILTKGTLFGSLQLHYSFNFKRQNPL</sequence>
<dbReference type="Proteomes" id="UP000634136">
    <property type="component" value="Unassembled WGS sequence"/>
</dbReference>
<evidence type="ECO:0000313" key="1">
    <source>
        <dbReference type="EMBL" id="KAF7824259.1"/>
    </source>
</evidence>
<keyword evidence="1" id="KW-0548">Nucleotidyltransferase</keyword>
<organism evidence="1 2">
    <name type="scientific">Senna tora</name>
    <dbReference type="NCBI Taxonomy" id="362788"/>
    <lineage>
        <taxon>Eukaryota</taxon>
        <taxon>Viridiplantae</taxon>
        <taxon>Streptophyta</taxon>
        <taxon>Embryophyta</taxon>
        <taxon>Tracheophyta</taxon>
        <taxon>Spermatophyta</taxon>
        <taxon>Magnoliopsida</taxon>
        <taxon>eudicotyledons</taxon>
        <taxon>Gunneridae</taxon>
        <taxon>Pentapetalae</taxon>
        <taxon>rosids</taxon>
        <taxon>fabids</taxon>
        <taxon>Fabales</taxon>
        <taxon>Fabaceae</taxon>
        <taxon>Caesalpinioideae</taxon>
        <taxon>Cassia clade</taxon>
        <taxon>Senna</taxon>
    </lineage>
</organism>
<gene>
    <name evidence="1" type="ORF">G2W53_022403</name>
</gene>
<dbReference type="GO" id="GO:0003964">
    <property type="term" value="F:RNA-directed DNA polymerase activity"/>
    <property type="evidence" value="ECO:0007669"/>
    <property type="project" value="UniProtKB-KW"/>
</dbReference>
<keyword evidence="1" id="KW-0695">RNA-directed DNA polymerase</keyword>
<protein>
    <submittedName>
        <fullName evidence="1">Reverse transcriptase</fullName>
    </submittedName>
</protein>
<dbReference type="AlphaFoldDB" id="A0A834TMX4"/>
<evidence type="ECO:0000313" key="2">
    <source>
        <dbReference type="Proteomes" id="UP000634136"/>
    </source>
</evidence>
<comment type="caution">
    <text evidence="1">The sequence shown here is derived from an EMBL/GenBank/DDBJ whole genome shotgun (WGS) entry which is preliminary data.</text>
</comment>
<keyword evidence="1" id="KW-0808">Transferase</keyword>
<name>A0A834TMX4_9FABA</name>
<proteinExistence type="predicted"/>
<reference evidence="1" key="1">
    <citation type="submission" date="2020-09" db="EMBL/GenBank/DDBJ databases">
        <title>Genome-Enabled Discovery of Anthraquinone Biosynthesis in Senna tora.</title>
        <authorList>
            <person name="Kang S.-H."/>
            <person name="Pandey R.P."/>
            <person name="Lee C.-M."/>
            <person name="Sim J.-S."/>
            <person name="Jeong J.-T."/>
            <person name="Choi B.-S."/>
            <person name="Jung M."/>
            <person name="Ginzburg D."/>
            <person name="Zhao K."/>
            <person name="Won S.Y."/>
            <person name="Oh T.-J."/>
            <person name="Yu Y."/>
            <person name="Kim N.-H."/>
            <person name="Lee O.R."/>
            <person name="Lee T.-H."/>
            <person name="Bashyal P."/>
            <person name="Kim T.-S."/>
            <person name="Lee W.-H."/>
            <person name="Kawkins C."/>
            <person name="Kim C.-K."/>
            <person name="Kim J.S."/>
            <person name="Ahn B.O."/>
            <person name="Rhee S.Y."/>
            <person name="Sohng J.K."/>
        </authorList>
    </citation>
    <scope>NUCLEOTIDE SEQUENCE</scope>
    <source>
        <tissue evidence="1">Leaf</tissue>
    </source>
</reference>
<dbReference type="PANTHER" id="PTHR33116">
    <property type="entry name" value="REVERSE TRANSCRIPTASE ZINC-BINDING DOMAIN-CONTAINING PROTEIN-RELATED-RELATED"/>
    <property type="match status" value="1"/>
</dbReference>
<dbReference type="PANTHER" id="PTHR33116:SF86">
    <property type="entry name" value="REVERSE TRANSCRIPTASE DOMAIN-CONTAINING PROTEIN"/>
    <property type="match status" value="1"/>
</dbReference>
<keyword evidence="2" id="KW-1185">Reference proteome</keyword>
<accession>A0A834TMX4</accession>